<dbReference type="Pfam" id="PF00698">
    <property type="entry name" value="Acyl_transf_1"/>
    <property type="match status" value="1"/>
</dbReference>
<dbReference type="InterPro" id="IPR018201">
    <property type="entry name" value="Ketoacyl_synth_AS"/>
</dbReference>
<feature type="domain" description="Carrier" evidence="9">
    <location>
        <begin position="1540"/>
        <end position="1615"/>
    </location>
</feature>
<dbReference type="Pfam" id="PF00550">
    <property type="entry name" value="PP-binding"/>
    <property type="match status" value="1"/>
</dbReference>
<dbReference type="Gene3D" id="3.40.366.10">
    <property type="entry name" value="Malonyl-Coenzyme A Acyl Carrier Protein, domain 2"/>
    <property type="match status" value="1"/>
</dbReference>
<dbReference type="GO" id="GO:0004315">
    <property type="term" value="F:3-oxoacyl-[acyl-carrier-protein] synthase activity"/>
    <property type="evidence" value="ECO:0007669"/>
    <property type="project" value="InterPro"/>
</dbReference>
<dbReference type="Gene3D" id="3.40.47.10">
    <property type="match status" value="2"/>
</dbReference>
<name>A0A1E7KQJ3_9ACTN</name>
<dbReference type="SMART" id="SM00822">
    <property type="entry name" value="PKS_KR"/>
    <property type="match status" value="1"/>
</dbReference>
<dbReference type="Pfam" id="PF00109">
    <property type="entry name" value="ketoacyl-synt"/>
    <property type="match status" value="2"/>
</dbReference>
<dbReference type="InterPro" id="IPR036736">
    <property type="entry name" value="ACP-like_sf"/>
</dbReference>
<evidence type="ECO:0000256" key="1">
    <source>
        <dbReference type="ARBA" id="ARBA00001957"/>
    </source>
</evidence>
<dbReference type="FunFam" id="1.10.1200.10:FF:000007">
    <property type="entry name" value="Probable polyketide synthase pks17"/>
    <property type="match status" value="1"/>
</dbReference>
<dbReference type="InterPro" id="IPR041618">
    <property type="entry name" value="PKS_DE"/>
</dbReference>
<dbReference type="InterPro" id="IPR057326">
    <property type="entry name" value="KR_dom"/>
</dbReference>
<evidence type="ECO:0000259" key="10">
    <source>
        <dbReference type="PROSITE" id="PS52004"/>
    </source>
</evidence>
<dbReference type="CDD" id="cd00833">
    <property type="entry name" value="PKS"/>
    <property type="match status" value="2"/>
</dbReference>
<dbReference type="InterPro" id="IPR016036">
    <property type="entry name" value="Malonyl_transacylase_ACP-bd"/>
</dbReference>
<dbReference type="InterPro" id="IPR013968">
    <property type="entry name" value="PKS_KR"/>
</dbReference>
<dbReference type="SUPFAM" id="SSF47336">
    <property type="entry name" value="ACP-like"/>
    <property type="match status" value="1"/>
</dbReference>
<dbReference type="GO" id="GO:0033068">
    <property type="term" value="P:macrolide biosynthetic process"/>
    <property type="evidence" value="ECO:0007669"/>
    <property type="project" value="UniProtKB-ARBA"/>
</dbReference>
<evidence type="ECO:0000313" key="12">
    <source>
        <dbReference type="Proteomes" id="UP000176101"/>
    </source>
</evidence>
<dbReference type="PROSITE" id="PS50075">
    <property type="entry name" value="CARRIER"/>
    <property type="match status" value="1"/>
</dbReference>
<dbReference type="InterPro" id="IPR014043">
    <property type="entry name" value="Acyl_transferase_dom"/>
</dbReference>
<dbReference type="Gene3D" id="3.40.50.720">
    <property type="entry name" value="NAD(P)-binding Rossmann-like Domain"/>
    <property type="match status" value="1"/>
</dbReference>
<dbReference type="FunFam" id="3.40.47.10:FF:000019">
    <property type="entry name" value="Polyketide synthase type I"/>
    <property type="match status" value="1"/>
</dbReference>
<dbReference type="FunFam" id="3.40.366.10:FF:000002">
    <property type="entry name" value="Probable polyketide synthase 2"/>
    <property type="match status" value="1"/>
</dbReference>
<organism evidence="11 12">
    <name type="scientific">Streptomyces oceani</name>
    <dbReference type="NCBI Taxonomy" id="1075402"/>
    <lineage>
        <taxon>Bacteria</taxon>
        <taxon>Bacillati</taxon>
        <taxon>Actinomycetota</taxon>
        <taxon>Actinomycetes</taxon>
        <taxon>Kitasatosporales</taxon>
        <taxon>Streptomycetaceae</taxon>
        <taxon>Streptomyces</taxon>
    </lineage>
</organism>
<evidence type="ECO:0000256" key="5">
    <source>
        <dbReference type="ARBA" id="ARBA00023194"/>
    </source>
</evidence>
<keyword evidence="3" id="KW-0597">Phosphoprotein</keyword>
<dbReference type="SUPFAM" id="SSF51735">
    <property type="entry name" value="NAD(P)-binding Rossmann-fold domains"/>
    <property type="match status" value="2"/>
</dbReference>
<protein>
    <submittedName>
        <fullName evidence="11">Uncharacterized protein</fullName>
    </submittedName>
</protein>
<gene>
    <name evidence="11" type="ORF">AN216_00415</name>
</gene>
<accession>A0A1E7KQJ3</accession>
<dbReference type="InterPro" id="IPR050091">
    <property type="entry name" value="PKS_NRPS_Biosynth_Enz"/>
</dbReference>
<dbReference type="Proteomes" id="UP000176101">
    <property type="component" value="Unassembled WGS sequence"/>
</dbReference>
<keyword evidence="6" id="KW-0511">Multifunctional enzyme</keyword>
<evidence type="ECO:0000256" key="6">
    <source>
        <dbReference type="ARBA" id="ARBA00023268"/>
    </source>
</evidence>
<dbReference type="SUPFAM" id="SSF55048">
    <property type="entry name" value="Probable ACP-binding domain of malonyl-CoA ACP transacylase"/>
    <property type="match status" value="1"/>
</dbReference>
<dbReference type="SUPFAM" id="SSF53901">
    <property type="entry name" value="Thiolase-like"/>
    <property type="match status" value="2"/>
</dbReference>
<dbReference type="SMART" id="SM00827">
    <property type="entry name" value="PKS_AT"/>
    <property type="match status" value="1"/>
</dbReference>
<evidence type="ECO:0000256" key="8">
    <source>
        <dbReference type="SAM" id="MobiDB-lite"/>
    </source>
</evidence>
<dbReference type="NCBIfam" id="NF045894">
    <property type="entry name" value="PKS_plus_SDR"/>
    <property type="match status" value="1"/>
</dbReference>
<dbReference type="OrthoDB" id="9778690at2"/>
<dbReference type="Gene3D" id="3.30.70.3290">
    <property type="match status" value="1"/>
</dbReference>
<feature type="domain" description="Ketosynthase family 3 (KS3)" evidence="10">
    <location>
        <begin position="34"/>
        <end position="467"/>
    </location>
</feature>
<dbReference type="InterPro" id="IPR001227">
    <property type="entry name" value="Ac_transferase_dom_sf"/>
</dbReference>
<evidence type="ECO:0000259" key="9">
    <source>
        <dbReference type="PROSITE" id="PS50075"/>
    </source>
</evidence>
<dbReference type="Pfam" id="PF18369">
    <property type="entry name" value="PKS_DE"/>
    <property type="match status" value="1"/>
</dbReference>
<dbReference type="Pfam" id="PF08659">
    <property type="entry name" value="KR"/>
    <property type="match status" value="1"/>
</dbReference>
<dbReference type="InterPro" id="IPR020841">
    <property type="entry name" value="PKS_Beta-ketoAc_synthase_dom"/>
</dbReference>
<dbReference type="PATRIC" id="fig|1075402.3.peg.747"/>
<dbReference type="GO" id="GO:0031177">
    <property type="term" value="F:phosphopantetheine binding"/>
    <property type="evidence" value="ECO:0007669"/>
    <property type="project" value="InterPro"/>
</dbReference>
<evidence type="ECO:0000256" key="3">
    <source>
        <dbReference type="ARBA" id="ARBA00022553"/>
    </source>
</evidence>
<keyword evidence="2" id="KW-0596">Phosphopantetheine</keyword>
<dbReference type="Pfam" id="PF02801">
    <property type="entry name" value="Ketoacyl-synt_C"/>
    <property type="match status" value="1"/>
</dbReference>
<dbReference type="Pfam" id="PF08990">
    <property type="entry name" value="Docking"/>
    <property type="match status" value="1"/>
</dbReference>
<dbReference type="InterPro" id="IPR036291">
    <property type="entry name" value="NAD(P)-bd_dom_sf"/>
</dbReference>
<dbReference type="InterPro" id="IPR009081">
    <property type="entry name" value="PP-bd_ACP"/>
</dbReference>
<feature type="region of interest" description="Disordered" evidence="8">
    <location>
        <begin position="1038"/>
        <end position="1057"/>
    </location>
</feature>
<evidence type="ECO:0000256" key="7">
    <source>
        <dbReference type="ARBA" id="ARBA00023315"/>
    </source>
</evidence>
<dbReference type="CDD" id="cd08952">
    <property type="entry name" value="KR_1_SDR_x"/>
    <property type="match status" value="1"/>
</dbReference>
<feature type="domain" description="Ketosynthase family 3 (KS3)" evidence="10">
    <location>
        <begin position="1646"/>
        <end position="1909"/>
    </location>
</feature>
<reference evidence="11 12" key="1">
    <citation type="journal article" date="2016" name="Front. Microbiol.">
        <title>Comparative Genomics Analysis of Streptomyces Species Reveals Their Adaptation to the Marine Environment and Their Diversity at the Genomic Level.</title>
        <authorList>
            <person name="Tian X."/>
            <person name="Zhang Z."/>
            <person name="Yang T."/>
            <person name="Chen M."/>
            <person name="Li J."/>
            <person name="Chen F."/>
            <person name="Yang J."/>
            <person name="Li W."/>
            <person name="Zhang B."/>
            <person name="Zhang Z."/>
            <person name="Wu J."/>
            <person name="Zhang C."/>
            <person name="Long L."/>
            <person name="Xiao J."/>
        </authorList>
    </citation>
    <scope>NUCLEOTIDE SEQUENCE [LARGE SCALE GENOMIC DNA]</scope>
    <source>
        <strain evidence="11 12">SCSIO 02100</strain>
    </source>
</reference>
<keyword evidence="12" id="KW-1185">Reference proteome</keyword>
<dbReference type="STRING" id="1075402.AN216_00415"/>
<dbReference type="InterPro" id="IPR014031">
    <property type="entry name" value="Ketoacyl_synth_C"/>
</dbReference>
<dbReference type="EMBL" id="LJGU01000077">
    <property type="protein sequence ID" value="OEV06222.1"/>
    <property type="molecule type" value="Genomic_DNA"/>
</dbReference>
<dbReference type="Gene3D" id="6.10.140.1830">
    <property type="match status" value="1"/>
</dbReference>
<keyword evidence="4" id="KW-0808">Transferase</keyword>
<dbReference type="PROSITE" id="PS52004">
    <property type="entry name" value="KS3_2"/>
    <property type="match status" value="2"/>
</dbReference>
<keyword evidence="7" id="KW-0012">Acyltransferase</keyword>
<dbReference type="PROSITE" id="PS00012">
    <property type="entry name" value="PHOSPHOPANTETHEINE"/>
    <property type="match status" value="1"/>
</dbReference>
<dbReference type="SMART" id="SM00823">
    <property type="entry name" value="PKS_PP"/>
    <property type="match status" value="1"/>
</dbReference>
<dbReference type="Pfam" id="PF22621">
    <property type="entry name" value="CurL-like_PKS_C"/>
    <property type="match status" value="1"/>
</dbReference>
<dbReference type="PROSITE" id="PS00606">
    <property type="entry name" value="KS3_1"/>
    <property type="match status" value="1"/>
</dbReference>
<dbReference type="SMART" id="SM01294">
    <property type="entry name" value="PKS_PP_betabranch"/>
    <property type="match status" value="1"/>
</dbReference>
<dbReference type="InterPro" id="IPR006162">
    <property type="entry name" value="Ppantetheine_attach_site"/>
</dbReference>
<evidence type="ECO:0000256" key="4">
    <source>
        <dbReference type="ARBA" id="ARBA00022679"/>
    </source>
</evidence>
<dbReference type="InterPro" id="IPR014030">
    <property type="entry name" value="Ketoacyl_synth_N"/>
</dbReference>
<feature type="non-terminal residue" evidence="11">
    <location>
        <position position="1909"/>
    </location>
</feature>
<sequence length="1909" mass="198300">MATSEDRVVAALRASMRENDELRKQNERLTENATEPVAIVSVNCRFPGGADSPEEFWRLLVDGADALSEMPADRGWDLDTLSGANGARTGGSATTRGAFLHDADEFDPEFFGMSPREALATDPQQRLLLESSWELLERAGIDPHSLRGSRTGVFAGCSNQEYGSGLDSDSKELEGLEGHILTGNAGSIVSGRIAYTLGLEGPAVTVDTSCSSSLVALHLAAQALRGGECDLALAGGVTVMSTPAAFVEFSRQGGMAADGQCKPFAQSADGTGWGEGAGMLLLERLSDARANGHPVLAVVRGSAINQDGASNGLTAPNGPAQQRVIRAALAQGGLQPGDVDAVEAHGTGTTLGDPIEAQALLATYGKGRDADRPLWLGSVKSNIGHTQSAAGAAGLIKMVLALRHGELPRTLRVDQPTSHVNWSAGGVRLLTEPVEWSAGEGTGARVRRAGVSSFGISGTNAHVILEQAPVDSAAEAGTDAGAGAGDSDAVSDTTLPVLPWVLSARNEAALRAQAGRLLSHLERRPELTVEDTGFTLANGRAALEHRAVLVGSDRAELGAGLAAVAAGESAANVVRGVARRGGRVGFVFAGQGAQRWGMGRELYAAFPVFADAFDEVCARLDGELDRPLRDVVFGEDAEAGDGLGETGMTQPALFAFEVALFRLVESWGVRPDVLLGHSIGELTAAYVAGVWSLPHACALVAARGRLMQALPRDGAMVAIEASEAEVASLLAGRADEVSLAAVNGPRSVVVSGVEAAVTEIGEHFRARGCRTRRLSVSHAFHSPLMEPMLAEFRRVAQGVAYERPSLPVVSNVTGELATVEELTDPEYWVRHVREAVRFADGVAALTAQGVTRFVEIGPDGTLTAMAQSCLPDANPLCVPAQRKDQPEPYALLTALGRLHNDGLSPDWTALYPGARTVDLPAYAFQRSRYWLASADPTGSSGTTARSTDSAFWAAVEQGDVDRLADTLGLDRTLLAPVVPVLADWHRDQERHATTRSWRYRERWKPLGALPTGVPGAGRPLLVLPADMPEEHPLLRALSEHLGGPGSAGPAPATLRLRPGQTREEVTAGLHEALAAASPDDASPDSASSAADAPTTDGITAVLSLLAHAEEQRPAALPARLALTTALLAALGSAPAAPPLWTLTRGAVSTGRSDSPQAPLQAADWGLGRVAALEHPERWGGLIDLPEQPDARAWDRLRAVLSGAVAETELAVRASGVFARRLVRAPGTDGGGAPGAAAPETRAVAEEAEAAPTADPSLAGTTLITGGTGILGTLLARRLAERGAERLLLVSRRGPDAPGVEETVAELRTAGAEVTVAACDPADRDALAELLADIPEERPLSAVYHAAGTLDDGMLDALDEDRFTTVLRAKTDAATHLHELTRDRELSAFVLFSSIAGAFGAVGQANYAAANASLDALAAHRRHLGLPALSVAWGPWAGPGMAEDPTVLARLRRGGLSPLPSEPALALLDAALAEGESQLVVADIDWPTLAAAQPAAPRTPGVRPLFRELPEAVPPAVEPESGARGELRERLAGLRPEERARELLWLVREQAAAVLGYPGPGAVEPARAFQDLGIDSLTAVELRNALASVSGLALSATLVFDQPNPTVLAEHLDAELGGQVGAAGPADPADPASAGAAARTVSVDAAEDPIVIVAMSCRMPGGIDTPEDLWELVASGTDAIGHFPGDRGWDVERLYDPNAAREGTSYTDRGGFLAGVADFDAGFFGVSPREALAMDPQQRLLLETSWEAVERAGIDPHSLRGSRSGLFVGCAYQGYGGGAAEDVAEDVRGHLLTGGAGSVASGRIAYTLGLEGPAVTVDTACSSSLVALHLAAQALRSGECDLALAGGVTVMSTPASFVEFSRQGGLAADGRCKAFADDADGTVWSEGAGMLLVERLSDARRGGHPVLAVV</sequence>
<keyword evidence="5" id="KW-0045">Antibiotic biosynthesis</keyword>
<evidence type="ECO:0000313" key="11">
    <source>
        <dbReference type="EMBL" id="OEV06222.1"/>
    </source>
</evidence>
<evidence type="ECO:0000256" key="2">
    <source>
        <dbReference type="ARBA" id="ARBA00022450"/>
    </source>
</evidence>
<dbReference type="InterPro" id="IPR015083">
    <property type="entry name" value="NorB/c/GfsB-D-like_docking"/>
</dbReference>
<dbReference type="PANTHER" id="PTHR43775">
    <property type="entry name" value="FATTY ACID SYNTHASE"/>
    <property type="match status" value="1"/>
</dbReference>
<dbReference type="SMART" id="SM00825">
    <property type="entry name" value="PKS_KS"/>
    <property type="match status" value="2"/>
</dbReference>
<dbReference type="GO" id="GO:0006633">
    <property type="term" value="P:fatty acid biosynthetic process"/>
    <property type="evidence" value="ECO:0007669"/>
    <property type="project" value="InterPro"/>
</dbReference>
<dbReference type="InterPro" id="IPR016035">
    <property type="entry name" value="Acyl_Trfase/lysoPLipase"/>
</dbReference>
<proteinExistence type="predicted"/>
<dbReference type="PANTHER" id="PTHR43775:SF51">
    <property type="entry name" value="INACTIVE PHENOLPHTHIOCEROL SYNTHESIS POLYKETIDE SYNTHASE TYPE I PKS1-RELATED"/>
    <property type="match status" value="1"/>
</dbReference>
<dbReference type="RefSeq" id="WP_139140821.1">
    <property type="nucleotide sequence ID" value="NZ_LJGU01000077.1"/>
</dbReference>
<dbReference type="SUPFAM" id="SSF52151">
    <property type="entry name" value="FabD/lysophospholipase-like"/>
    <property type="match status" value="1"/>
</dbReference>
<dbReference type="InterPro" id="IPR016039">
    <property type="entry name" value="Thiolase-like"/>
</dbReference>
<dbReference type="GO" id="GO:0004312">
    <property type="term" value="F:fatty acid synthase activity"/>
    <property type="evidence" value="ECO:0007669"/>
    <property type="project" value="TreeGrafter"/>
</dbReference>
<comment type="cofactor">
    <cofactor evidence="1">
        <name>pantetheine 4'-phosphate</name>
        <dbReference type="ChEBI" id="CHEBI:47942"/>
    </cofactor>
</comment>
<dbReference type="InterPro" id="IPR020806">
    <property type="entry name" value="PKS_PP-bd"/>
</dbReference>
<dbReference type="Gene3D" id="1.10.1200.10">
    <property type="entry name" value="ACP-like"/>
    <property type="match status" value="1"/>
</dbReference>
<comment type="caution">
    <text evidence="11">The sequence shown here is derived from an EMBL/GenBank/DDBJ whole genome shotgun (WGS) entry which is preliminary data.</text>
</comment>